<proteinExistence type="inferred from homology"/>
<dbReference type="PANTHER" id="PTHR43943">
    <property type="entry name" value="DEHYDROGENASE/REDUCTASE (SDR FAMILY) MEMBER 4"/>
    <property type="match status" value="1"/>
</dbReference>
<keyword evidence="5" id="KW-1185">Reference proteome</keyword>
<sequence length="249" mass="25311">MDVGRFDGETALITGASRGIGLAIAQRFVADGGRVAITARGQEALDAAVATLGGPSVAIAVAGKADDPAHRAEVFSRISDEFGSIDHLVNNAGINPAYGPALQTDEAVARKILDVNVIGALAWSRDAVAAGLSSTIVNLSSISALTAAPGIAFYGVSKAALISLTQQLAHELAPSIRVNAVAPAVIKTNFAKALYEGREDEVAARYPLARLGVPDDVAGPVTFLMSPDSAWITGQTLVIDGGGSLSPVG</sequence>
<dbReference type="SUPFAM" id="SSF51735">
    <property type="entry name" value="NAD(P)-binding Rossmann-fold domains"/>
    <property type="match status" value="1"/>
</dbReference>
<organism evidence="4 5">
    <name type="scientific">Homoserinimonas hongtaonis</name>
    <dbReference type="NCBI Taxonomy" id="2079791"/>
    <lineage>
        <taxon>Bacteria</taxon>
        <taxon>Bacillati</taxon>
        <taxon>Actinomycetota</taxon>
        <taxon>Actinomycetes</taxon>
        <taxon>Micrococcales</taxon>
        <taxon>Microbacteriaceae</taxon>
        <taxon>Homoserinimonas</taxon>
    </lineage>
</organism>
<dbReference type="InterPro" id="IPR036291">
    <property type="entry name" value="NAD(P)-bd_dom_sf"/>
</dbReference>
<comment type="caution">
    <text evidence="4">The sequence shown here is derived from an EMBL/GenBank/DDBJ whole genome shotgun (WGS) entry which is preliminary data.</text>
</comment>
<dbReference type="CDD" id="cd05233">
    <property type="entry name" value="SDR_c"/>
    <property type="match status" value="1"/>
</dbReference>
<dbReference type="PRINTS" id="PR00080">
    <property type="entry name" value="SDRFAMILY"/>
</dbReference>
<name>A0A2U1T2Y5_9MICO</name>
<dbReference type="EMBL" id="QEEX01000001">
    <property type="protein sequence ID" value="PWB98123.1"/>
    <property type="molecule type" value="Genomic_DNA"/>
</dbReference>
<dbReference type="InterPro" id="IPR020904">
    <property type="entry name" value="Sc_DH/Rdtase_CS"/>
</dbReference>
<evidence type="ECO:0000313" key="5">
    <source>
        <dbReference type="Proteomes" id="UP000244978"/>
    </source>
</evidence>
<keyword evidence="2" id="KW-0560">Oxidoreductase</keyword>
<dbReference type="GO" id="GO:0016491">
    <property type="term" value="F:oxidoreductase activity"/>
    <property type="evidence" value="ECO:0007669"/>
    <property type="project" value="UniProtKB-KW"/>
</dbReference>
<dbReference type="InterPro" id="IPR057326">
    <property type="entry name" value="KR_dom"/>
</dbReference>
<dbReference type="FunFam" id="3.40.50.720:FF:000084">
    <property type="entry name" value="Short-chain dehydrogenase reductase"/>
    <property type="match status" value="1"/>
</dbReference>
<evidence type="ECO:0000259" key="3">
    <source>
        <dbReference type="SMART" id="SM00822"/>
    </source>
</evidence>
<evidence type="ECO:0000313" key="4">
    <source>
        <dbReference type="EMBL" id="PWB98123.1"/>
    </source>
</evidence>
<dbReference type="NCBIfam" id="NF005559">
    <property type="entry name" value="PRK07231.1"/>
    <property type="match status" value="1"/>
</dbReference>
<dbReference type="PRINTS" id="PR00081">
    <property type="entry name" value="GDHRDH"/>
</dbReference>
<dbReference type="AlphaFoldDB" id="A0A2U1T2Y5"/>
<gene>
    <name evidence="4" type="ORF">DF220_10015</name>
</gene>
<evidence type="ECO:0000256" key="2">
    <source>
        <dbReference type="ARBA" id="ARBA00023002"/>
    </source>
</evidence>
<dbReference type="InterPro" id="IPR002347">
    <property type="entry name" value="SDR_fam"/>
</dbReference>
<comment type="similarity">
    <text evidence="1">Belongs to the short-chain dehydrogenases/reductases (SDR) family.</text>
</comment>
<dbReference type="PANTHER" id="PTHR43943:SF2">
    <property type="entry name" value="DEHYDROGENASE_REDUCTASE 4"/>
    <property type="match status" value="1"/>
</dbReference>
<dbReference type="Pfam" id="PF13561">
    <property type="entry name" value="adh_short_C2"/>
    <property type="match status" value="1"/>
</dbReference>
<dbReference type="SMART" id="SM00822">
    <property type="entry name" value="PKS_KR"/>
    <property type="match status" value="1"/>
</dbReference>
<reference evidence="5" key="1">
    <citation type="submission" date="2018-04" db="EMBL/GenBank/DDBJ databases">
        <authorList>
            <person name="Liu S."/>
            <person name="Wang Z."/>
            <person name="Li J."/>
        </authorList>
    </citation>
    <scope>NUCLEOTIDE SEQUENCE [LARGE SCALE GENOMIC DNA]</scope>
    <source>
        <strain evidence="5">S1194</strain>
    </source>
</reference>
<accession>A0A2U1T2Y5</accession>
<feature type="domain" description="Ketoreductase" evidence="3">
    <location>
        <begin position="9"/>
        <end position="186"/>
    </location>
</feature>
<dbReference type="Proteomes" id="UP000244978">
    <property type="component" value="Unassembled WGS sequence"/>
</dbReference>
<evidence type="ECO:0000256" key="1">
    <source>
        <dbReference type="ARBA" id="ARBA00006484"/>
    </source>
</evidence>
<protein>
    <submittedName>
        <fullName evidence="4">3-oxoacyl-ACP reductase</fullName>
    </submittedName>
</protein>
<dbReference type="PROSITE" id="PS00061">
    <property type="entry name" value="ADH_SHORT"/>
    <property type="match status" value="1"/>
</dbReference>
<dbReference type="Gene3D" id="3.40.50.720">
    <property type="entry name" value="NAD(P)-binding Rossmann-like Domain"/>
    <property type="match status" value="1"/>
</dbReference>